<dbReference type="GO" id="GO:0006508">
    <property type="term" value="P:proteolysis"/>
    <property type="evidence" value="ECO:0007669"/>
    <property type="project" value="InterPro"/>
</dbReference>
<dbReference type="GO" id="GO:0007165">
    <property type="term" value="P:signal transduction"/>
    <property type="evidence" value="ECO:0007669"/>
    <property type="project" value="TreeGrafter"/>
</dbReference>
<dbReference type="GO" id="GO:0008236">
    <property type="term" value="F:serine-type peptidase activity"/>
    <property type="evidence" value="ECO:0007669"/>
    <property type="project" value="InterPro"/>
</dbReference>
<dbReference type="PANTHER" id="PTHR32060">
    <property type="entry name" value="TAIL-SPECIFIC PROTEASE"/>
    <property type="match status" value="1"/>
</dbReference>
<feature type="chain" id="PRO_5014621000" description="Tail specific protease domain-containing protein" evidence="1">
    <location>
        <begin position="33"/>
        <end position="343"/>
    </location>
</feature>
<dbReference type="GO" id="GO:0030288">
    <property type="term" value="C:outer membrane-bounded periplasmic space"/>
    <property type="evidence" value="ECO:0007669"/>
    <property type="project" value="TreeGrafter"/>
</dbReference>
<dbReference type="CDD" id="cd06567">
    <property type="entry name" value="Peptidase_S41"/>
    <property type="match status" value="1"/>
</dbReference>
<dbReference type="PANTHER" id="PTHR32060:SF30">
    <property type="entry name" value="CARBOXY-TERMINAL PROCESSING PROTEASE CTPA"/>
    <property type="match status" value="1"/>
</dbReference>
<protein>
    <recommendedName>
        <fullName evidence="2">Tail specific protease domain-containing protein</fullName>
    </recommendedName>
</protein>
<keyword evidence="1" id="KW-0732">Signal</keyword>
<dbReference type="InterPro" id="IPR005151">
    <property type="entry name" value="Tail-specific_protease"/>
</dbReference>
<dbReference type="SUPFAM" id="SSF52096">
    <property type="entry name" value="ClpP/crotonase"/>
    <property type="match status" value="1"/>
</dbReference>
<feature type="domain" description="Tail specific protease" evidence="2">
    <location>
        <begin position="98"/>
        <end position="330"/>
    </location>
</feature>
<accession>A0A2N8KRH8</accession>
<comment type="caution">
    <text evidence="3">The sequence shown here is derived from an EMBL/GenBank/DDBJ whole genome shotgun (WGS) entry which is preliminary data.</text>
</comment>
<dbReference type="GO" id="GO:0004175">
    <property type="term" value="F:endopeptidase activity"/>
    <property type="evidence" value="ECO:0007669"/>
    <property type="project" value="TreeGrafter"/>
</dbReference>
<sequence>MIRSTFNVPGHLAKRVLAVFALSLGLSPLAQAAAPEPSAQTVYAQALALSDRLLPLPAWSQSPAFAAFRQALLDAPEGLDTAGIALHFNRSQHAAKLGFSHYALLAPQPDTPATSAPAAPAPLPRLSWPRPGVALLSIPSFALDAAQMLPAAQALAAARPEALIIDLRGNAGGALPAAASLLGLLAPAPVDAGVFLSRRWYGQGRDEPDAAALAQMPALATLDLAALSQALQTTGVARLRIPASPAGGFRGRLLVLIDGHTASTSEPVAWLLRQALGARLVGQHTAGAMLSSEALPLAGGYRLRLPVADYLTPNGQRLDGHGVQPDLQVPPEQALQIALETLG</sequence>
<feature type="signal peptide" evidence="1">
    <location>
        <begin position="1"/>
        <end position="32"/>
    </location>
</feature>
<name>A0A2N8KRH8_9BURK</name>
<proteinExistence type="predicted"/>
<dbReference type="OrthoDB" id="9758793at2"/>
<evidence type="ECO:0000313" key="4">
    <source>
        <dbReference type="Proteomes" id="UP000235916"/>
    </source>
</evidence>
<evidence type="ECO:0000259" key="2">
    <source>
        <dbReference type="SMART" id="SM00245"/>
    </source>
</evidence>
<dbReference type="EMBL" id="POSP01000004">
    <property type="protein sequence ID" value="PND36061.1"/>
    <property type="molecule type" value="Genomic_DNA"/>
</dbReference>
<dbReference type="RefSeq" id="WP_102769838.1">
    <property type="nucleotide sequence ID" value="NZ_POSP01000004.1"/>
</dbReference>
<evidence type="ECO:0000313" key="3">
    <source>
        <dbReference type="EMBL" id="PND36061.1"/>
    </source>
</evidence>
<dbReference type="InterPro" id="IPR029045">
    <property type="entry name" value="ClpP/crotonase-like_dom_sf"/>
</dbReference>
<dbReference type="AlphaFoldDB" id="A0A2N8KRH8"/>
<evidence type="ECO:0000256" key="1">
    <source>
        <dbReference type="SAM" id="SignalP"/>
    </source>
</evidence>
<dbReference type="Pfam" id="PF03572">
    <property type="entry name" value="Peptidase_S41"/>
    <property type="match status" value="1"/>
</dbReference>
<organism evidence="3 4">
    <name type="scientific">Kinneretia aquatilis</name>
    <dbReference type="NCBI Taxonomy" id="2070761"/>
    <lineage>
        <taxon>Bacteria</taxon>
        <taxon>Pseudomonadati</taxon>
        <taxon>Pseudomonadota</taxon>
        <taxon>Betaproteobacteria</taxon>
        <taxon>Burkholderiales</taxon>
        <taxon>Sphaerotilaceae</taxon>
        <taxon>Roseateles</taxon>
    </lineage>
</organism>
<reference evidence="3 4" key="1">
    <citation type="submission" date="2018-01" db="EMBL/GenBank/DDBJ databases">
        <title>Draft genome sequence of Paucibacter aquatile CR182 isolated from freshwater of the Nakdong River.</title>
        <authorList>
            <person name="Choi A."/>
            <person name="Chung E.J."/>
        </authorList>
    </citation>
    <scope>NUCLEOTIDE SEQUENCE [LARGE SCALE GENOMIC DNA]</scope>
    <source>
        <strain evidence="3 4">CR182</strain>
    </source>
</reference>
<keyword evidence="4" id="KW-1185">Reference proteome</keyword>
<dbReference type="Gene3D" id="3.90.226.10">
    <property type="entry name" value="2-enoyl-CoA Hydratase, Chain A, domain 1"/>
    <property type="match status" value="1"/>
</dbReference>
<gene>
    <name evidence="3" type="ORF">C1O66_20210</name>
</gene>
<dbReference type="SMART" id="SM00245">
    <property type="entry name" value="TSPc"/>
    <property type="match status" value="1"/>
</dbReference>
<dbReference type="Proteomes" id="UP000235916">
    <property type="component" value="Unassembled WGS sequence"/>
</dbReference>